<evidence type="ECO:0000259" key="2">
    <source>
        <dbReference type="Pfam" id="PF12158"/>
    </source>
</evidence>
<protein>
    <submittedName>
        <fullName evidence="3">DUF3592 domain-containing protein</fullName>
    </submittedName>
</protein>
<dbReference type="Pfam" id="PF12158">
    <property type="entry name" value="DUF3592"/>
    <property type="match status" value="1"/>
</dbReference>
<evidence type="ECO:0000256" key="1">
    <source>
        <dbReference type="SAM" id="Phobius"/>
    </source>
</evidence>
<dbReference type="InterPro" id="IPR021994">
    <property type="entry name" value="DUF3592"/>
</dbReference>
<name>A0A4P7D4N4_9BURK</name>
<reference evidence="3 4" key="1">
    <citation type="submission" date="2019-03" db="EMBL/GenBank/DDBJ databases">
        <title>Paraburkholderia sp. 7MH5, isolated from subtropical forest soil.</title>
        <authorList>
            <person name="Gao Z.-H."/>
            <person name="Qiu L.-H."/>
        </authorList>
    </citation>
    <scope>NUCLEOTIDE SEQUENCE [LARGE SCALE GENOMIC DNA]</scope>
    <source>
        <strain evidence="3 4">7MH5</strain>
    </source>
</reference>
<keyword evidence="1" id="KW-1133">Transmembrane helix</keyword>
<evidence type="ECO:0000313" key="4">
    <source>
        <dbReference type="Proteomes" id="UP000295727"/>
    </source>
</evidence>
<feature type="domain" description="DUF3592" evidence="2">
    <location>
        <begin position="44"/>
        <end position="113"/>
    </location>
</feature>
<dbReference type="OrthoDB" id="9021134at2"/>
<proteinExistence type="predicted"/>
<keyword evidence="1" id="KW-0812">Transmembrane</keyword>
<keyword evidence="4" id="KW-1185">Reference proteome</keyword>
<dbReference type="AlphaFoldDB" id="A0A4P7D4N4"/>
<gene>
    <name evidence="3" type="ORF">E1956_31595</name>
</gene>
<dbReference type="Proteomes" id="UP000295727">
    <property type="component" value="Chromosome 3"/>
</dbReference>
<feature type="transmembrane region" description="Helical" evidence="1">
    <location>
        <begin position="12"/>
        <end position="31"/>
    </location>
</feature>
<organism evidence="3 4">
    <name type="scientific">Paraburkholderia pallida</name>
    <dbReference type="NCBI Taxonomy" id="2547399"/>
    <lineage>
        <taxon>Bacteria</taxon>
        <taxon>Pseudomonadati</taxon>
        <taxon>Pseudomonadota</taxon>
        <taxon>Betaproteobacteria</taxon>
        <taxon>Burkholderiales</taxon>
        <taxon>Burkholderiaceae</taxon>
        <taxon>Paraburkholderia</taxon>
    </lineage>
</organism>
<accession>A0A4P7D4N4</accession>
<dbReference type="KEGG" id="ppai:E1956_31595"/>
<dbReference type="EMBL" id="CP038150">
    <property type="protein sequence ID" value="QBR01705.1"/>
    <property type="molecule type" value="Genomic_DNA"/>
</dbReference>
<evidence type="ECO:0000313" key="3">
    <source>
        <dbReference type="EMBL" id="QBR01705.1"/>
    </source>
</evidence>
<sequence>MQEAEVRTTTIIGAPFFVFGIGFLSLGIWLWHSDARFAEHAVRTQGKVTDLIAGRDSKGNLSYHTQFEFTTPDGQRLRATGSAGTSSPDYSLGDTVPVLYDPADPEDAEIDSFLERSFGALIVSLLGSISALVGGGLLAASIYSDSHGRRSSRKARRAQ</sequence>
<feature type="transmembrane region" description="Helical" evidence="1">
    <location>
        <begin position="118"/>
        <end position="143"/>
    </location>
</feature>
<keyword evidence="1" id="KW-0472">Membrane</keyword>